<proteinExistence type="predicted"/>
<evidence type="ECO:0000313" key="2">
    <source>
        <dbReference type="Proteomes" id="UP000265882"/>
    </source>
</evidence>
<dbReference type="InterPro" id="IPR027396">
    <property type="entry name" value="DsrEFH-like"/>
</dbReference>
<reference evidence="1 2" key="1">
    <citation type="journal article" date="2017" name="ISME J.">
        <title>Energy and carbon metabolisms in a deep terrestrial subsurface fluid microbial community.</title>
        <authorList>
            <person name="Momper L."/>
            <person name="Jungbluth S.P."/>
            <person name="Lee M.D."/>
            <person name="Amend J.P."/>
        </authorList>
    </citation>
    <scope>NUCLEOTIDE SEQUENCE [LARGE SCALE GENOMIC DNA]</scope>
    <source>
        <strain evidence="1">SURF_5</strain>
    </source>
</reference>
<dbReference type="EMBL" id="QZKU01000106">
    <property type="protein sequence ID" value="RJP18030.1"/>
    <property type="molecule type" value="Genomic_DNA"/>
</dbReference>
<comment type="caution">
    <text evidence="1">The sequence shown here is derived from an EMBL/GenBank/DDBJ whole genome shotgun (WGS) entry which is preliminary data.</text>
</comment>
<dbReference type="Pfam" id="PF02635">
    <property type="entry name" value="DsrE"/>
    <property type="match status" value="1"/>
</dbReference>
<organism evidence="1 2">
    <name type="scientific">Abyssobacteria bacterium (strain SURF_5)</name>
    <dbReference type="NCBI Taxonomy" id="2093360"/>
    <lineage>
        <taxon>Bacteria</taxon>
        <taxon>Pseudomonadati</taxon>
        <taxon>Candidatus Hydrogenedentota</taxon>
        <taxon>Candidatus Abyssobacteria</taxon>
    </lineage>
</organism>
<dbReference type="Proteomes" id="UP000265882">
    <property type="component" value="Unassembled WGS sequence"/>
</dbReference>
<gene>
    <name evidence="1" type="ORF">C4520_15205</name>
</gene>
<dbReference type="Gene3D" id="3.40.1260.10">
    <property type="entry name" value="DsrEFH-like"/>
    <property type="match status" value="1"/>
</dbReference>
<protein>
    <submittedName>
        <fullName evidence="1">Uncharacterized protein</fullName>
    </submittedName>
</protein>
<dbReference type="AlphaFoldDB" id="A0A3A4NLJ7"/>
<evidence type="ECO:0000313" key="1">
    <source>
        <dbReference type="EMBL" id="RJP18030.1"/>
    </source>
</evidence>
<accession>A0A3A4NLJ7</accession>
<dbReference type="InterPro" id="IPR003787">
    <property type="entry name" value="Sulphur_relay_DsrE/F-like"/>
</dbReference>
<name>A0A3A4NLJ7_ABYX5</name>
<dbReference type="SUPFAM" id="SSF75169">
    <property type="entry name" value="DsrEFH-like"/>
    <property type="match status" value="1"/>
</dbReference>
<sequence length="114" mass="12757">MKTTTILISQSPLKTVRATEALRMGVGLTLCGDSVQVLFIGDGVYSLLKTEPGRLGMAEYIRHIETLRQLGHRLFAERESITERYRGDVSVAVELISRDDAARMLLESDSVIRY</sequence>